<evidence type="ECO:0000259" key="1">
    <source>
        <dbReference type="Pfam" id="PF02541"/>
    </source>
</evidence>
<dbReference type="PANTHER" id="PTHR30005">
    <property type="entry name" value="EXOPOLYPHOSPHATASE"/>
    <property type="match status" value="1"/>
</dbReference>
<dbReference type="AlphaFoldDB" id="A0A4S4N9E9"/>
<accession>A0A4S4N9E9</accession>
<gene>
    <name evidence="2" type="ORF">E4021_16915</name>
</gene>
<name>A0A4S4N9E9_9BACT</name>
<protein>
    <submittedName>
        <fullName evidence="2">Phosphatase</fullName>
    </submittedName>
</protein>
<dbReference type="GO" id="GO:0016462">
    <property type="term" value="F:pyrophosphatase activity"/>
    <property type="evidence" value="ECO:0007669"/>
    <property type="project" value="TreeGrafter"/>
</dbReference>
<dbReference type="RefSeq" id="WP_136460568.1">
    <property type="nucleotide sequence ID" value="NZ_SRSF01000013.1"/>
</dbReference>
<dbReference type="Pfam" id="PF02541">
    <property type="entry name" value="Ppx-GppA"/>
    <property type="match status" value="1"/>
</dbReference>
<feature type="domain" description="Ppx/GppA phosphatase N-terminal" evidence="1">
    <location>
        <begin position="27"/>
        <end position="287"/>
    </location>
</feature>
<evidence type="ECO:0000313" key="2">
    <source>
        <dbReference type="EMBL" id="THH34997.1"/>
    </source>
</evidence>
<dbReference type="OrthoDB" id="9814545at2"/>
<reference evidence="2 3" key="1">
    <citation type="submission" date="2019-04" db="EMBL/GenBank/DDBJ databases">
        <title>Lewinella litorea sp. nov., isolated from a marine sand.</title>
        <authorList>
            <person name="Yoon J.-H."/>
        </authorList>
    </citation>
    <scope>NUCLEOTIDE SEQUENCE [LARGE SCALE GENOMIC DNA]</scope>
    <source>
        <strain evidence="2 3">HSMS-39</strain>
    </source>
</reference>
<dbReference type="Gene3D" id="3.30.420.150">
    <property type="entry name" value="Exopolyphosphatase. Domain 2"/>
    <property type="match status" value="1"/>
</dbReference>
<sequence>MKLAAIDIGSNAVRLEVVQVYDQTELISFKSLEYLRFPLRLGHDVFTRGQITPPTAARFTKLMRTFQLLVELYEVDGLYAVATSAMREADNGSEVIAAVRETAGVDIHLVSGEEEARMLHKAIIPFLGDGPAVHIDVGGGSTEINIYSGHEVIAARSFRLGTVRKLAQAARAAAFAEMGEWVRHHRSGQSGSVFGIGTGGNIDRLFRLSSRTGKSSLSLVELRALRAYVRTFTLDQRLSILKLNPDRADVIVPASEIYIRVLEAAGADTILVPRVGLKDGIVYELYERTTHKDIQAIEYLSSS</sequence>
<dbReference type="CDD" id="cd24006">
    <property type="entry name" value="ASKHA_NBD_PPX_GppA"/>
    <property type="match status" value="1"/>
</dbReference>
<dbReference type="PANTHER" id="PTHR30005:SF0">
    <property type="entry name" value="RETROGRADE REGULATION PROTEIN 2"/>
    <property type="match status" value="1"/>
</dbReference>
<dbReference type="Gene3D" id="3.30.420.40">
    <property type="match status" value="1"/>
</dbReference>
<keyword evidence="3" id="KW-1185">Reference proteome</keyword>
<dbReference type="InterPro" id="IPR003695">
    <property type="entry name" value="Ppx_GppA_N"/>
</dbReference>
<dbReference type="SUPFAM" id="SSF53067">
    <property type="entry name" value="Actin-like ATPase domain"/>
    <property type="match status" value="2"/>
</dbReference>
<dbReference type="InterPro" id="IPR050273">
    <property type="entry name" value="GppA/Ppx_hydrolase"/>
</dbReference>
<dbReference type="Proteomes" id="UP000308528">
    <property type="component" value="Unassembled WGS sequence"/>
</dbReference>
<proteinExistence type="predicted"/>
<comment type="caution">
    <text evidence="2">The sequence shown here is derived from an EMBL/GenBank/DDBJ whole genome shotgun (WGS) entry which is preliminary data.</text>
</comment>
<dbReference type="InterPro" id="IPR043129">
    <property type="entry name" value="ATPase_NBD"/>
</dbReference>
<evidence type="ECO:0000313" key="3">
    <source>
        <dbReference type="Proteomes" id="UP000308528"/>
    </source>
</evidence>
<dbReference type="EMBL" id="SRSF01000013">
    <property type="protein sequence ID" value="THH34997.1"/>
    <property type="molecule type" value="Genomic_DNA"/>
</dbReference>
<organism evidence="2 3">
    <name type="scientific">Neolewinella litorea</name>
    <dbReference type="NCBI Taxonomy" id="2562452"/>
    <lineage>
        <taxon>Bacteria</taxon>
        <taxon>Pseudomonadati</taxon>
        <taxon>Bacteroidota</taxon>
        <taxon>Saprospiria</taxon>
        <taxon>Saprospirales</taxon>
        <taxon>Lewinellaceae</taxon>
        <taxon>Neolewinella</taxon>
    </lineage>
</organism>